<dbReference type="OrthoDB" id="5333466at2"/>
<evidence type="ECO:0000256" key="2">
    <source>
        <dbReference type="SAM" id="Phobius"/>
    </source>
</evidence>
<sequence>MVRDIITYPTPPSVEYGTDVRVFNEEIISIIQDLKDTIEANSLEALAAFQIGAMYNIIVIKKGDMSFVAGDDGFLELINPRIISCSEKISTVEKTAYFPGLSANVERHNNVSIIYEDKNFKQHNLKATGGEAILLQRKIDYTFGSSFINKLSKDEKKLFEKKLEFGSDIAISESCPTTFKRDYILKAINTMMIAMALLIVASLFVSVESTQESMWSYQLYASYGVLGLSLIYFFYAQYEGKQFTSCTSCQIGNIIGTTVITLIKLTLIMLISFFIVNP</sequence>
<dbReference type="SUPFAM" id="SSF56420">
    <property type="entry name" value="Peptide deformylase"/>
    <property type="match status" value="1"/>
</dbReference>
<dbReference type="Gene3D" id="3.90.45.10">
    <property type="entry name" value="Peptide deformylase"/>
    <property type="match status" value="1"/>
</dbReference>
<accession>H1FXB3</accession>
<feature type="transmembrane region" description="Helical" evidence="2">
    <location>
        <begin position="217"/>
        <end position="235"/>
    </location>
</feature>
<dbReference type="Pfam" id="PF01327">
    <property type="entry name" value="Pep_deformylase"/>
    <property type="match status" value="1"/>
</dbReference>
<reference evidence="3 4" key="1">
    <citation type="journal article" date="2012" name="Proc. Natl. Acad. Sci. U.S.A.">
        <title>Genome and physiology of a model Epsilonproteobacterium responsible for sulfide detoxification in marine oxygen depletion zones.</title>
        <authorList>
            <person name="Grote J."/>
            <person name="Schott T."/>
            <person name="Bruckner C.G."/>
            <person name="Glockner F.O."/>
            <person name="Jost G."/>
            <person name="Teeling H."/>
            <person name="Labrenz M."/>
            <person name="Jurgens K."/>
        </authorList>
    </citation>
    <scope>NUCLEOTIDE SEQUENCE [LARGE SCALE GENOMIC DNA]</scope>
    <source>
        <strain evidence="3 4">GD1</strain>
    </source>
</reference>
<dbReference type="Proteomes" id="UP000006431">
    <property type="component" value="Unassembled WGS sequence"/>
</dbReference>
<evidence type="ECO:0000313" key="4">
    <source>
        <dbReference type="Proteomes" id="UP000006431"/>
    </source>
</evidence>
<dbReference type="PATRIC" id="fig|929558.5.peg.2077"/>
<comment type="caution">
    <text evidence="3">The sequence shown here is derived from an EMBL/GenBank/DDBJ whole genome shotgun (WGS) entry which is preliminary data.</text>
</comment>
<dbReference type="GO" id="GO:0042586">
    <property type="term" value="F:peptide deformylase activity"/>
    <property type="evidence" value="ECO:0007669"/>
    <property type="project" value="UniProtKB-EC"/>
</dbReference>
<dbReference type="PRINTS" id="PR01576">
    <property type="entry name" value="PDEFORMYLASE"/>
</dbReference>
<dbReference type="AlphaFoldDB" id="B6BJ91"/>
<dbReference type="PANTHER" id="PTHR10458:SF22">
    <property type="entry name" value="PEPTIDE DEFORMYLASE"/>
    <property type="match status" value="1"/>
</dbReference>
<dbReference type="PANTHER" id="PTHR10458">
    <property type="entry name" value="PEPTIDE DEFORMYLASE"/>
    <property type="match status" value="1"/>
</dbReference>
<keyword evidence="4" id="KW-1185">Reference proteome</keyword>
<feature type="transmembrane region" description="Helical" evidence="2">
    <location>
        <begin position="255"/>
        <end position="276"/>
    </location>
</feature>
<dbReference type="EMBL" id="AFRZ01000001">
    <property type="protein sequence ID" value="EHP30609.1"/>
    <property type="molecule type" value="Genomic_DNA"/>
</dbReference>
<keyword evidence="2" id="KW-0812">Transmembrane</keyword>
<feature type="transmembrane region" description="Helical" evidence="2">
    <location>
        <begin position="183"/>
        <end position="205"/>
    </location>
</feature>
<dbReference type="eggNOG" id="COG0242">
    <property type="taxonomic scope" value="Bacteria"/>
</dbReference>
<protein>
    <submittedName>
        <fullName evidence="3">Peptide deformylase</fullName>
        <ecNumber evidence="3">3.5.1.88</ecNumber>
    </submittedName>
</protein>
<evidence type="ECO:0000313" key="3">
    <source>
        <dbReference type="EMBL" id="EHP30609.1"/>
    </source>
</evidence>
<gene>
    <name evidence="3" type="primary">def3</name>
    <name evidence="3" type="ORF">SMGD1_2086</name>
</gene>
<dbReference type="STRING" id="929558.SMGD1_2086"/>
<organism evidence="3 4">
    <name type="scientific">Sulfurimonas gotlandica (strain DSM 19862 / JCM 16533 / GD1)</name>
    <dbReference type="NCBI Taxonomy" id="929558"/>
    <lineage>
        <taxon>Bacteria</taxon>
        <taxon>Pseudomonadati</taxon>
        <taxon>Campylobacterota</taxon>
        <taxon>Epsilonproteobacteria</taxon>
        <taxon>Campylobacterales</taxon>
        <taxon>Sulfurimonadaceae</taxon>
        <taxon>Sulfurimonas</taxon>
    </lineage>
</organism>
<dbReference type="EC" id="3.5.1.88" evidence="3"/>
<comment type="similarity">
    <text evidence="1">Belongs to the polypeptide deformylase family.</text>
</comment>
<name>B6BJ91_SULGG</name>
<keyword evidence="2" id="KW-0472">Membrane</keyword>
<evidence type="ECO:0000256" key="1">
    <source>
        <dbReference type="ARBA" id="ARBA00010759"/>
    </source>
</evidence>
<dbReference type="RefSeq" id="WP_008335688.1">
    <property type="nucleotide sequence ID" value="NZ_AFRZ01000001.1"/>
</dbReference>
<keyword evidence="2" id="KW-1133">Transmembrane helix</keyword>
<dbReference type="HOGENOM" id="CLU_1019142_0_0_7"/>
<dbReference type="InterPro" id="IPR036821">
    <property type="entry name" value="Peptide_deformylase_sf"/>
</dbReference>
<accession>B6BJ91</accession>
<keyword evidence="3" id="KW-0378">Hydrolase</keyword>
<dbReference type="InterPro" id="IPR023635">
    <property type="entry name" value="Peptide_deformylase"/>
</dbReference>
<proteinExistence type="inferred from homology"/>